<evidence type="ECO:0000256" key="7">
    <source>
        <dbReference type="ARBA" id="ARBA00022679"/>
    </source>
</evidence>
<protein>
    <recommendedName>
        <fullName evidence="4">Calmodulin-lysine N-methyltransferase</fullName>
        <ecNumber evidence="3">2.1.1.60</ecNumber>
    </recommendedName>
</protein>
<evidence type="ECO:0000256" key="6">
    <source>
        <dbReference type="ARBA" id="ARBA00022603"/>
    </source>
</evidence>
<dbReference type="GO" id="GO:0005634">
    <property type="term" value="C:nucleus"/>
    <property type="evidence" value="ECO:0007669"/>
    <property type="project" value="UniProtKB-SubCell"/>
</dbReference>
<dbReference type="PANTHER" id="PTHR13539:SF3">
    <property type="entry name" value="CALMODULIN-LYSINE N-METHYLTRANSFERASE"/>
    <property type="match status" value="1"/>
</dbReference>
<proteinExistence type="predicted"/>
<evidence type="ECO:0000313" key="9">
    <source>
        <dbReference type="EMBL" id="CAE0441902.1"/>
    </source>
</evidence>
<dbReference type="AlphaFoldDB" id="A0A7S3PJZ7"/>
<evidence type="ECO:0000256" key="5">
    <source>
        <dbReference type="ARBA" id="ARBA00022490"/>
    </source>
</evidence>
<dbReference type="InterPro" id="IPR025800">
    <property type="entry name" value="CaM-Lys-N-MeTrfase"/>
</dbReference>
<dbReference type="GO" id="GO:0032259">
    <property type="term" value="P:methylation"/>
    <property type="evidence" value="ECO:0007669"/>
    <property type="project" value="UniProtKB-KW"/>
</dbReference>
<dbReference type="PANTHER" id="PTHR13539">
    <property type="entry name" value="CALMODULIN-LYSINE N-METHYLTRANSFERASE"/>
    <property type="match status" value="1"/>
</dbReference>
<dbReference type="EC" id="2.1.1.60" evidence="3"/>
<accession>A0A7S3PJZ7</accession>
<keyword evidence="8" id="KW-0539">Nucleus</keyword>
<dbReference type="Gene3D" id="3.40.50.150">
    <property type="entry name" value="Vaccinia Virus protein VP39"/>
    <property type="match status" value="1"/>
</dbReference>
<keyword evidence="6" id="KW-0489">Methyltransferase</keyword>
<dbReference type="Pfam" id="PF10294">
    <property type="entry name" value="Methyltransf_16"/>
    <property type="match status" value="1"/>
</dbReference>
<dbReference type="GO" id="GO:0005737">
    <property type="term" value="C:cytoplasm"/>
    <property type="evidence" value="ECO:0007669"/>
    <property type="project" value="UniProtKB-SubCell"/>
</dbReference>
<dbReference type="InterPro" id="IPR029063">
    <property type="entry name" value="SAM-dependent_MTases_sf"/>
</dbReference>
<reference evidence="9" key="1">
    <citation type="submission" date="2021-01" db="EMBL/GenBank/DDBJ databases">
        <authorList>
            <person name="Corre E."/>
            <person name="Pelletier E."/>
            <person name="Niang G."/>
            <person name="Scheremetjew M."/>
            <person name="Finn R."/>
            <person name="Kale V."/>
            <person name="Holt S."/>
            <person name="Cochrane G."/>
            <person name="Meng A."/>
            <person name="Brown T."/>
            <person name="Cohen L."/>
        </authorList>
    </citation>
    <scope>NUCLEOTIDE SEQUENCE</scope>
    <source>
        <strain evidence="9">GSBS06</strain>
    </source>
</reference>
<keyword evidence="7" id="KW-0808">Transferase</keyword>
<evidence type="ECO:0000256" key="1">
    <source>
        <dbReference type="ARBA" id="ARBA00004123"/>
    </source>
</evidence>
<dbReference type="SUPFAM" id="SSF53335">
    <property type="entry name" value="S-adenosyl-L-methionine-dependent methyltransferases"/>
    <property type="match status" value="1"/>
</dbReference>
<dbReference type="InterPro" id="IPR019410">
    <property type="entry name" value="Methyltransf_16"/>
</dbReference>
<evidence type="ECO:0000256" key="2">
    <source>
        <dbReference type="ARBA" id="ARBA00004496"/>
    </source>
</evidence>
<evidence type="ECO:0000256" key="4">
    <source>
        <dbReference type="ARBA" id="ARBA00020594"/>
    </source>
</evidence>
<name>A0A7S3PJZ7_9STRA</name>
<sequence length="154" mass="17083">MELGAGYGLCGFAAAISWAQQVVITDKEPEVQYLREGIKRNNDVVPEGIVKVEGLLWGKTEAEKVVNEYGHADVVLAADCISTDVYGRQSWNDLIDTLSIICKQDASIYICSTARKGDGLDEFVSALSVKFEKHELLKNETEGDGVFEIHRFQR</sequence>
<comment type="subcellular location">
    <subcellularLocation>
        <location evidence="2">Cytoplasm</location>
    </subcellularLocation>
    <subcellularLocation>
        <location evidence="1">Nucleus</location>
    </subcellularLocation>
</comment>
<dbReference type="GO" id="GO:0018025">
    <property type="term" value="F:calmodulin-lysine N-methyltransferase activity"/>
    <property type="evidence" value="ECO:0007669"/>
    <property type="project" value="UniProtKB-EC"/>
</dbReference>
<evidence type="ECO:0000256" key="3">
    <source>
        <dbReference type="ARBA" id="ARBA00011914"/>
    </source>
</evidence>
<dbReference type="EMBL" id="HBIN01015841">
    <property type="protein sequence ID" value="CAE0441902.1"/>
    <property type="molecule type" value="Transcribed_RNA"/>
</dbReference>
<keyword evidence="5" id="KW-0963">Cytoplasm</keyword>
<gene>
    <name evidence="9" type="ORF">ASTO00021_LOCUS12019</name>
</gene>
<evidence type="ECO:0000256" key="8">
    <source>
        <dbReference type="ARBA" id="ARBA00023242"/>
    </source>
</evidence>
<organism evidence="9">
    <name type="scientific">Aplanochytrium stocchinoi</name>
    <dbReference type="NCBI Taxonomy" id="215587"/>
    <lineage>
        <taxon>Eukaryota</taxon>
        <taxon>Sar</taxon>
        <taxon>Stramenopiles</taxon>
        <taxon>Bigyra</taxon>
        <taxon>Labyrinthulomycetes</taxon>
        <taxon>Thraustochytrida</taxon>
        <taxon>Thraustochytriidae</taxon>
        <taxon>Aplanochytrium</taxon>
    </lineage>
</organism>